<dbReference type="GO" id="GO:0008097">
    <property type="term" value="F:5S rRNA binding"/>
    <property type="evidence" value="ECO:0007669"/>
    <property type="project" value="InterPro"/>
</dbReference>
<sequence length="73" mass="8716">MAKKCTYKLKFRRRREKRTDYAKRLALVKSGLPRLVIRRTNQYIISQVIKFDPKGDITLVHINSSRLKKLGWN</sequence>
<dbReference type="Pfam" id="PF17144">
    <property type="entry name" value="Ribosomal_L5e"/>
    <property type="match status" value="1"/>
</dbReference>
<dbReference type="PANTHER" id="PTHR23410">
    <property type="entry name" value="RIBOSOMAL PROTEIN L5-RELATED"/>
    <property type="match status" value="1"/>
</dbReference>
<dbReference type="SUPFAM" id="SSF53137">
    <property type="entry name" value="Translational machinery components"/>
    <property type="match status" value="1"/>
</dbReference>
<dbReference type="PANTHER" id="PTHR23410:SF12">
    <property type="entry name" value="LARGE RIBOSOMAL SUBUNIT PROTEIN UL18"/>
    <property type="match status" value="1"/>
</dbReference>
<dbReference type="Proteomes" id="UP000278031">
    <property type="component" value="Unassembled WGS sequence"/>
</dbReference>
<dbReference type="Gene3D" id="3.30.420.100">
    <property type="match status" value="1"/>
</dbReference>
<dbReference type="GO" id="GO:0006412">
    <property type="term" value="P:translation"/>
    <property type="evidence" value="ECO:0007669"/>
    <property type="project" value="InterPro"/>
</dbReference>
<proteinExistence type="inferred from homology"/>
<keyword evidence="3" id="KW-0687">Ribonucleoprotein</keyword>
<evidence type="ECO:0000313" key="5">
    <source>
        <dbReference type="Proteomes" id="UP000278031"/>
    </source>
</evidence>
<protein>
    <submittedName>
        <fullName evidence="4">50S ribosomal protein L18</fullName>
    </submittedName>
</protein>
<evidence type="ECO:0000256" key="3">
    <source>
        <dbReference type="ARBA" id="ARBA00023274"/>
    </source>
</evidence>
<comment type="similarity">
    <text evidence="1">Belongs to the universal ribosomal protein uL18 family.</text>
</comment>
<comment type="caution">
    <text evidence="4">The sequence shown here is derived from an EMBL/GenBank/DDBJ whole genome shotgun (WGS) entry which is preliminary data.</text>
</comment>
<keyword evidence="2 4" id="KW-0689">Ribosomal protein</keyword>
<dbReference type="AlphaFoldDB" id="A0A497JFI9"/>
<dbReference type="GO" id="GO:0003735">
    <property type="term" value="F:structural constituent of ribosome"/>
    <property type="evidence" value="ECO:0007669"/>
    <property type="project" value="InterPro"/>
</dbReference>
<feature type="non-terminal residue" evidence="4">
    <location>
        <position position="73"/>
    </location>
</feature>
<gene>
    <name evidence="4" type="ORF">DRO04_03040</name>
</gene>
<dbReference type="GO" id="GO:0000027">
    <property type="term" value="P:ribosomal large subunit assembly"/>
    <property type="evidence" value="ECO:0007669"/>
    <property type="project" value="TreeGrafter"/>
</dbReference>
<evidence type="ECO:0000256" key="1">
    <source>
        <dbReference type="ARBA" id="ARBA00007116"/>
    </source>
</evidence>
<organism evidence="4 5">
    <name type="scientific">Candidatus Iainarchaeum sp</name>
    <dbReference type="NCBI Taxonomy" id="3101447"/>
    <lineage>
        <taxon>Archaea</taxon>
        <taxon>Candidatus Iainarchaeota</taxon>
        <taxon>Candidatus Iainarchaeia</taxon>
        <taxon>Candidatus Iainarchaeales</taxon>
        <taxon>Candidatus Iainarchaeaceae</taxon>
        <taxon>Candidatus Iainarchaeum</taxon>
    </lineage>
</organism>
<name>A0A497JFI9_9ARCH</name>
<dbReference type="EMBL" id="QMWP01000120">
    <property type="protein sequence ID" value="RLG69666.1"/>
    <property type="molecule type" value="Genomic_DNA"/>
</dbReference>
<reference evidence="4 5" key="1">
    <citation type="submission" date="2018-06" db="EMBL/GenBank/DDBJ databases">
        <title>Extensive metabolic versatility and redundancy in microbially diverse, dynamic hydrothermal sediments.</title>
        <authorList>
            <person name="Dombrowski N."/>
            <person name="Teske A."/>
            <person name="Baker B.J."/>
        </authorList>
    </citation>
    <scope>NUCLEOTIDE SEQUENCE [LARGE SCALE GENOMIC DNA]</scope>
    <source>
        <strain evidence="4">B51_G17</strain>
    </source>
</reference>
<dbReference type="GO" id="GO:0022625">
    <property type="term" value="C:cytosolic large ribosomal subunit"/>
    <property type="evidence" value="ECO:0007669"/>
    <property type="project" value="TreeGrafter"/>
</dbReference>
<evidence type="ECO:0000256" key="2">
    <source>
        <dbReference type="ARBA" id="ARBA00022980"/>
    </source>
</evidence>
<dbReference type="InterPro" id="IPR005485">
    <property type="entry name" value="Rbsml_uL18_euk_arch"/>
</dbReference>
<accession>A0A497JFI9</accession>
<evidence type="ECO:0000313" key="4">
    <source>
        <dbReference type="EMBL" id="RLG69666.1"/>
    </source>
</evidence>